<protein>
    <submittedName>
        <fullName evidence="4">Peroxiredoxin</fullName>
    </submittedName>
</protein>
<dbReference type="SUPFAM" id="SSF52833">
    <property type="entry name" value="Thioredoxin-like"/>
    <property type="match status" value="1"/>
</dbReference>
<dbReference type="AlphaFoldDB" id="A0A1M5SXT0"/>
<dbReference type="GO" id="GO:0016209">
    <property type="term" value="F:antioxidant activity"/>
    <property type="evidence" value="ECO:0007669"/>
    <property type="project" value="InterPro"/>
</dbReference>
<dbReference type="PROSITE" id="PS00194">
    <property type="entry name" value="THIOREDOXIN_1"/>
    <property type="match status" value="1"/>
</dbReference>
<keyword evidence="1" id="KW-1015">Disulfide bond</keyword>
<dbReference type="InterPro" id="IPR000866">
    <property type="entry name" value="AhpC/TSA"/>
</dbReference>
<accession>A0A1M5SXT0</accession>
<dbReference type="PROSITE" id="PS51352">
    <property type="entry name" value="THIOREDOXIN_2"/>
    <property type="match status" value="1"/>
</dbReference>
<dbReference type="Proteomes" id="UP000184079">
    <property type="component" value="Unassembled WGS sequence"/>
</dbReference>
<dbReference type="EMBL" id="FQXD01000007">
    <property type="protein sequence ID" value="SHH43329.1"/>
    <property type="molecule type" value="Genomic_DNA"/>
</dbReference>
<feature type="compositionally biased region" description="Polar residues" evidence="2">
    <location>
        <begin position="39"/>
        <end position="51"/>
    </location>
</feature>
<proteinExistence type="predicted"/>
<feature type="region of interest" description="Disordered" evidence="2">
    <location>
        <begin position="30"/>
        <end position="63"/>
    </location>
</feature>
<dbReference type="InterPro" id="IPR050553">
    <property type="entry name" value="Thioredoxin_ResA/DsbE_sf"/>
</dbReference>
<evidence type="ECO:0000259" key="3">
    <source>
        <dbReference type="PROSITE" id="PS51352"/>
    </source>
</evidence>
<dbReference type="CDD" id="cd02966">
    <property type="entry name" value="TlpA_like_family"/>
    <property type="match status" value="1"/>
</dbReference>
<dbReference type="PANTHER" id="PTHR42852:SF13">
    <property type="entry name" value="PROTEIN DIPZ"/>
    <property type="match status" value="1"/>
</dbReference>
<keyword evidence="5" id="KW-1185">Reference proteome</keyword>
<name>A0A1M5SXT0_9BACI</name>
<gene>
    <name evidence="4" type="ORF">SAMN05421807_10744</name>
</gene>
<evidence type="ECO:0000256" key="2">
    <source>
        <dbReference type="SAM" id="MobiDB-lite"/>
    </source>
</evidence>
<reference evidence="5" key="1">
    <citation type="submission" date="2016-11" db="EMBL/GenBank/DDBJ databases">
        <authorList>
            <person name="Varghese N."/>
            <person name="Submissions S."/>
        </authorList>
    </citation>
    <scope>NUCLEOTIDE SEQUENCE [LARGE SCALE GENOMIC DNA]</scope>
    <source>
        <strain evidence="5">CGMCC 1.6496</strain>
    </source>
</reference>
<dbReference type="Pfam" id="PF00578">
    <property type="entry name" value="AhpC-TSA"/>
    <property type="match status" value="1"/>
</dbReference>
<evidence type="ECO:0000313" key="4">
    <source>
        <dbReference type="EMBL" id="SHH43329.1"/>
    </source>
</evidence>
<feature type="domain" description="Thioredoxin" evidence="3">
    <location>
        <begin position="64"/>
        <end position="201"/>
    </location>
</feature>
<dbReference type="InterPro" id="IPR036249">
    <property type="entry name" value="Thioredoxin-like_sf"/>
</dbReference>
<dbReference type="Gene3D" id="3.40.30.10">
    <property type="entry name" value="Glutaredoxin"/>
    <property type="match status" value="1"/>
</dbReference>
<dbReference type="OrthoDB" id="25753at2"/>
<dbReference type="PANTHER" id="PTHR42852">
    <property type="entry name" value="THIOL:DISULFIDE INTERCHANGE PROTEIN DSBE"/>
    <property type="match status" value="1"/>
</dbReference>
<dbReference type="InterPro" id="IPR013766">
    <property type="entry name" value="Thioredoxin_domain"/>
</dbReference>
<sequence>MKKAILIIIIVGMFSWALYDFVFSSNDTAEQADAPPAGSGNQITTQENQTSETEKTGDSSEVGLEVGNLAPDFNLSTMDGDTIQLSELRGERVMVNFWATWCPPCRAEMPDMQKFYDDKDINILAINLTETESDLMTIQNFVSDFELTFPILKDENTEVANAYQIQPIPTTFMVDSNGIIQYKAFGAMNYDLMVQEFEKME</sequence>
<dbReference type="InterPro" id="IPR017937">
    <property type="entry name" value="Thioredoxin_CS"/>
</dbReference>
<dbReference type="GO" id="GO:0016491">
    <property type="term" value="F:oxidoreductase activity"/>
    <property type="evidence" value="ECO:0007669"/>
    <property type="project" value="InterPro"/>
</dbReference>
<dbReference type="RefSeq" id="WP_073007989.1">
    <property type="nucleotide sequence ID" value="NZ_FQXD01000007.1"/>
</dbReference>
<organism evidence="4 5">
    <name type="scientific">Virgibacillus chiguensis</name>
    <dbReference type="NCBI Taxonomy" id="411959"/>
    <lineage>
        <taxon>Bacteria</taxon>
        <taxon>Bacillati</taxon>
        <taxon>Bacillota</taxon>
        <taxon>Bacilli</taxon>
        <taxon>Bacillales</taxon>
        <taxon>Bacillaceae</taxon>
        <taxon>Virgibacillus</taxon>
    </lineage>
</organism>
<evidence type="ECO:0000256" key="1">
    <source>
        <dbReference type="ARBA" id="ARBA00023157"/>
    </source>
</evidence>
<evidence type="ECO:0000313" key="5">
    <source>
        <dbReference type="Proteomes" id="UP000184079"/>
    </source>
</evidence>